<feature type="compositionally biased region" description="Polar residues" evidence="1">
    <location>
        <begin position="166"/>
        <end position="183"/>
    </location>
</feature>
<protein>
    <submittedName>
        <fullName evidence="2">Uncharacterized protein</fullName>
    </submittedName>
</protein>
<sequence>MVTAWRVGISAGRRRRRNPRDLDRILQERPQHPYGAPLNAPAQPIVLAPLLPSLHQPWMTTARMSSPATTARAATIRQCRRRSSAWGTLVTPFARRGTAQELRREVSVLRCPARGCYRRPRSPATTRPTRTTDLPCASLCGSFGDTGESATAADGPSGARRRTLSHRSSSPQKEPNCGLQQADSARAQRTGAELKSPAPRCAHHGSGLQFRGSPDSVWRRGQHLYPQGFRLRAAW</sequence>
<feature type="region of interest" description="Disordered" evidence="1">
    <location>
        <begin position="147"/>
        <end position="217"/>
    </location>
</feature>
<proteinExistence type="predicted"/>
<reference evidence="2 3" key="1">
    <citation type="submission" date="2016-10" db="EMBL/GenBank/DDBJ databases">
        <authorList>
            <person name="de Groot N.N."/>
        </authorList>
    </citation>
    <scope>NUCLEOTIDE SEQUENCE [LARGE SCALE GENOMIC DNA]</scope>
    <source>
        <strain evidence="2 3">CGMCC 4.7037</strain>
    </source>
</reference>
<organism evidence="2 3">
    <name type="scientific">Nonomuraea solani</name>
    <dbReference type="NCBI Taxonomy" id="1144553"/>
    <lineage>
        <taxon>Bacteria</taxon>
        <taxon>Bacillati</taxon>
        <taxon>Actinomycetota</taxon>
        <taxon>Actinomycetes</taxon>
        <taxon>Streptosporangiales</taxon>
        <taxon>Streptosporangiaceae</taxon>
        <taxon>Nonomuraea</taxon>
    </lineage>
</organism>
<evidence type="ECO:0000256" key="1">
    <source>
        <dbReference type="SAM" id="MobiDB-lite"/>
    </source>
</evidence>
<name>A0A1H6F3V8_9ACTN</name>
<evidence type="ECO:0000313" key="3">
    <source>
        <dbReference type="Proteomes" id="UP000236732"/>
    </source>
</evidence>
<evidence type="ECO:0000313" key="2">
    <source>
        <dbReference type="EMBL" id="SEH04071.1"/>
    </source>
</evidence>
<keyword evidence="3" id="KW-1185">Reference proteome</keyword>
<dbReference type="EMBL" id="FNVT01000056">
    <property type="protein sequence ID" value="SEH04071.1"/>
    <property type="molecule type" value="Genomic_DNA"/>
</dbReference>
<dbReference type="Proteomes" id="UP000236732">
    <property type="component" value="Unassembled WGS sequence"/>
</dbReference>
<dbReference type="AlphaFoldDB" id="A0A1H6F3V8"/>
<accession>A0A1H6F3V8</accession>
<gene>
    <name evidence="2" type="ORF">SAMN05444920_1563</name>
</gene>